<dbReference type="PANTHER" id="PTHR33112:SF1">
    <property type="entry name" value="HETEROKARYON INCOMPATIBILITY DOMAIN-CONTAINING PROTEIN"/>
    <property type="match status" value="1"/>
</dbReference>
<feature type="domain" description="Heterokaryon incompatibility" evidence="2">
    <location>
        <begin position="261"/>
        <end position="415"/>
    </location>
</feature>
<protein>
    <recommendedName>
        <fullName evidence="2">Heterokaryon incompatibility domain-containing protein</fullName>
    </recommendedName>
</protein>
<accession>A0ABR1X9G6</accession>
<evidence type="ECO:0000259" key="2">
    <source>
        <dbReference type="Pfam" id="PF06985"/>
    </source>
</evidence>
<feature type="compositionally biased region" description="Acidic residues" evidence="1">
    <location>
        <begin position="19"/>
        <end position="29"/>
    </location>
</feature>
<sequence>MTACTLKTRRLIARKESDATEESDDDLNEEPSSTPHYFLPEQVAKQLRLLDINTDRNEPFLCSQCRATDLLAAFNHTSEAAQGAANPLVVAERAGLDPDCALCQVFARTFLSSSKHLADDDSEESVAVAPRRSASWKLSAFNKRSMLMDIRISWMFQPVEVAILYAGENAHVQHMNEERVEREGFLACARTRDLRALLAKNESTATEPLSRFVLPEYDPGLVREWLGFCDFDFDGRFGIPGMRVIDCYSYTIVDHAPGMAYFALSYVWGLAGADMVAIDAAQQAGEAKALPLPKMIPRVVSNAIQVVAEVGYRYVWVDQFCIDQSAAAEQVADHISKMDLIYSNAALTIIAASTGGALPGVGGTPRTERMMLHLKGRVDEKMGTVEDDLTIFTTPAPVAALQQTVWYSRGWCFQESVLAPRKLFFMDHEMVFQANDVNCSDSYPEPHVALDNMFYEFQETPFLAWPESWKEPSNDLVNNAQKTQWIASPAKSNTFMNYLQCTLPSI</sequence>
<dbReference type="Pfam" id="PF06985">
    <property type="entry name" value="HET"/>
    <property type="match status" value="1"/>
</dbReference>
<comment type="caution">
    <text evidence="3">The sequence shown here is derived from an EMBL/GenBank/DDBJ whole genome shotgun (WGS) entry which is preliminary data.</text>
</comment>
<keyword evidence="4" id="KW-1185">Reference proteome</keyword>
<reference evidence="3 4" key="1">
    <citation type="submission" date="2023-01" db="EMBL/GenBank/DDBJ databases">
        <title>Analysis of 21 Apiospora genomes using comparative genomics revels a genus with tremendous synthesis potential of carbohydrate active enzymes and secondary metabolites.</title>
        <authorList>
            <person name="Sorensen T."/>
        </authorList>
    </citation>
    <scope>NUCLEOTIDE SEQUENCE [LARGE SCALE GENOMIC DNA]</scope>
    <source>
        <strain evidence="3 4">CBS 114990</strain>
    </source>
</reference>
<dbReference type="GeneID" id="92039833"/>
<gene>
    <name evidence="3" type="ORF">PG997_002458</name>
</gene>
<evidence type="ECO:0000313" key="4">
    <source>
        <dbReference type="Proteomes" id="UP001433268"/>
    </source>
</evidence>
<name>A0ABR1X9G6_9PEZI</name>
<proteinExistence type="predicted"/>
<organism evidence="3 4">
    <name type="scientific">Apiospora hydei</name>
    <dbReference type="NCBI Taxonomy" id="1337664"/>
    <lineage>
        <taxon>Eukaryota</taxon>
        <taxon>Fungi</taxon>
        <taxon>Dikarya</taxon>
        <taxon>Ascomycota</taxon>
        <taxon>Pezizomycotina</taxon>
        <taxon>Sordariomycetes</taxon>
        <taxon>Xylariomycetidae</taxon>
        <taxon>Amphisphaeriales</taxon>
        <taxon>Apiosporaceae</taxon>
        <taxon>Apiospora</taxon>
    </lineage>
</organism>
<dbReference type="InterPro" id="IPR010730">
    <property type="entry name" value="HET"/>
</dbReference>
<feature type="region of interest" description="Disordered" evidence="1">
    <location>
        <begin position="14"/>
        <end position="36"/>
    </location>
</feature>
<evidence type="ECO:0000313" key="3">
    <source>
        <dbReference type="EMBL" id="KAK8092097.1"/>
    </source>
</evidence>
<dbReference type="RefSeq" id="XP_066674069.1">
    <property type="nucleotide sequence ID" value="XM_066806773.1"/>
</dbReference>
<dbReference type="EMBL" id="JAQQWN010000003">
    <property type="protein sequence ID" value="KAK8092097.1"/>
    <property type="molecule type" value="Genomic_DNA"/>
</dbReference>
<dbReference type="PANTHER" id="PTHR33112">
    <property type="entry name" value="DOMAIN PROTEIN, PUTATIVE-RELATED"/>
    <property type="match status" value="1"/>
</dbReference>
<dbReference type="Proteomes" id="UP001433268">
    <property type="component" value="Unassembled WGS sequence"/>
</dbReference>
<evidence type="ECO:0000256" key="1">
    <source>
        <dbReference type="SAM" id="MobiDB-lite"/>
    </source>
</evidence>